<organism evidence="1 2">
    <name type="scientific">Parelaphostrongylus tenuis</name>
    <name type="common">Meningeal worm</name>
    <dbReference type="NCBI Taxonomy" id="148309"/>
    <lineage>
        <taxon>Eukaryota</taxon>
        <taxon>Metazoa</taxon>
        <taxon>Ecdysozoa</taxon>
        <taxon>Nematoda</taxon>
        <taxon>Chromadorea</taxon>
        <taxon>Rhabditida</taxon>
        <taxon>Rhabditina</taxon>
        <taxon>Rhabditomorpha</taxon>
        <taxon>Strongyloidea</taxon>
        <taxon>Metastrongylidae</taxon>
        <taxon>Parelaphostrongylus</taxon>
    </lineage>
</organism>
<comment type="caution">
    <text evidence="1">The sequence shown here is derived from an EMBL/GenBank/DDBJ whole genome shotgun (WGS) entry which is preliminary data.</text>
</comment>
<sequence>MGLDRFEDLCKKECRIRKAYVYQKKQLNCCQLHLQRMLQQSDYDLKLREDIGKQVDIE</sequence>
<name>A0AAD5R546_PARTN</name>
<accession>A0AAD5R546</accession>
<dbReference type="EMBL" id="JAHQIW010006627">
    <property type="protein sequence ID" value="KAJ1369626.1"/>
    <property type="molecule type" value="Genomic_DNA"/>
</dbReference>
<protein>
    <submittedName>
        <fullName evidence="1">Uncharacterized protein</fullName>
    </submittedName>
</protein>
<evidence type="ECO:0000313" key="1">
    <source>
        <dbReference type="EMBL" id="KAJ1369626.1"/>
    </source>
</evidence>
<keyword evidence="2" id="KW-1185">Reference proteome</keyword>
<dbReference type="Proteomes" id="UP001196413">
    <property type="component" value="Unassembled WGS sequence"/>
</dbReference>
<reference evidence="1" key="1">
    <citation type="submission" date="2021-06" db="EMBL/GenBank/DDBJ databases">
        <title>Parelaphostrongylus tenuis whole genome reference sequence.</title>
        <authorList>
            <person name="Garwood T.J."/>
            <person name="Larsen P.A."/>
            <person name="Fountain-Jones N.M."/>
            <person name="Garbe J.R."/>
            <person name="Macchietto M.G."/>
            <person name="Kania S.A."/>
            <person name="Gerhold R.W."/>
            <person name="Richards J.E."/>
            <person name="Wolf T.M."/>
        </authorList>
    </citation>
    <scope>NUCLEOTIDE SEQUENCE</scope>
    <source>
        <strain evidence="1">MNPRO001-30</strain>
        <tissue evidence="1">Meninges</tissue>
    </source>
</reference>
<evidence type="ECO:0000313" key="2">
    <source>
        <dbReference type="Proteomes" id="UP001196413"/>
    </source>
</evidence>
<dbReference type="AlphaFoldDB" id="A0AAD5R546"/>
<gene>
    <name evidence="1" type="ORF">KIN20_031115</name>
</gene>
<proteinExistence type="predicted"/>